<dbReference type="Proteomes" id="UP000231843">
    <property type="component" value="Unassembled WGS sequence"/>
</dbReference>
<dbReference type="OrthoDB" id="9770329at2"/>
<reference evidence="7 8" key="1">
    <citation type="submission" date="2017-07" db="EMBL/GenBank/DDBJ databases">
        <title>Leptospira spp. isolated from tropical soils.</title>
        <authorList>
            <person name="Thibeaux R."/>
            <person name="Iraola G."/>
            <person name="Ferres I."/>
            <person name="Bierque E."/>
            <person name="Girault D."/>
            <person name="Soupe-Gilbert M.-E."/>
            <person name="Picardeau M."/>
            <person name="Goarant C."/>
        </authorList>
    </citation>
    <scope>NUCLEOTIDE SEQUENCE [LARGE SCALE GENOMIC DNA]</scope>
    <source>
        <strain evidence="7 8">ES4-C-A1</strain>
    </source>
</reference>
<organism evidence="7 8">
    <name type="scientific">Leptospira neocaledonica</name>
    <dbReference type="NCBI Taxonomy" id="2023192"/>
    <lineage>
        <taxon>Bacteria</taxon>
        <taxon>Pseudomonadati</taxon>
        <taxon>Spirochaetota</taxon>
        <taxon>Spirochaetia</taxon>
        <taxon>Leptospirales</taxon>
        <taxon>Leptospiraceae</taxon>
        <taxon>Leptospira</taxon>
    </lineage>
</organism>
<dbReference type="RefSeq" id="WP_100768594.1">
    <property type="nucleotide sequence ID" value="NZ_NPEA01000005.1"/>
</dbReference>
<evidence type="ECO:0000256" key="2">
    <source>
        <dbReference type="ARBA" id="ARBA00022692"/>
    </source>
</evidence>
<proteinExistence type="predicted"/>
<accession>A0A2M9ZYW2</accession>
<evidence type="ECO:0000256" key="4">
    <source>
        <dbReference type="ARBA" id="ARBA00023136"/>
    </source>
</evidence>
<evidence type="ECO:0000256" key="3">
    <source>
        <dbReference type="ARBA" id="ARBA00022989"/>
    </source>
</evidence>
<dbReference type="EMBL" id="NPEA01000005">
    <property type="protein sequence ID" value="PJZ77246.1"/>
    <property type="molecule type" value="Genomic_DNA"/>
</dbReference>
<feature type="domain" description="Fatty acid hydroxylase" evidence="6">
    <location>
        <begin position="108"/>
        <end position="242"/>
    </location>
</feature>
<evidence type="ECO:0000313" key="7">
    <source>
        <dbReference type="EMBL" id="PJZ77246.1"/>
    </source>
</evidence>
<evidence type="ECO:0000256" key="5">
    <source>
        <dbReference type="SAM" id="Phobius"/>
    </source>
</evidence>
<feature type="transmembrane region" description="Helical" evidence="5">
    <location>
        <begin position="102"/>
        <end position="120"/>
    </location>
</feature>
<keyword evidence="4 5" id="KW-0472">Membrane</keyword>
<dbReference type="GO" id="GO:0005506">
    <property type="term" value="F:iron ion binding"/>
    <property type="evidence" value="ECO:0007669"/>
    <property type="project" value="InterPro"/>
</dbReference>
<dbReference type="GO" id="GO:0016491">
    <property type="term" value="F:oxidoreductase activity"/>
    <property type="evidence" value="ECO:0007669"/>
    <property type="project" value="InterPro"/>
</dbReference>
<keyword evidence="2 5" id="KW-0812">Transmembrane</keyword>
<dbReference type="Pfam" id="PF04116">
    <property type="entry name" value="FA_hydroxylase"/>
    <property type="match status" value="1"/>
</dbReference>
<comment type="subcellular location">
    <subcellularLocation>
        <location evidence="1">Membrane</location>
    </subcellularLocation>
</comment>
<dbReference type="InterPro" id="IPR006694">
    <property type="entry name" value="Fatty_acid_hydroxylase"/>
</dbReference>
<evidence type="ECO:0000256" key="1">
    <source>
        <dbReference type="ARBA" id="ARBA00004370"/>
    </source>
</evidence>
<evidence type="ECO:0000259" key="6">
    <source>
        <dbReference type="Pfam" id="PF04116"/>
    </source>
</evidence>
<evidence type="ECO:0000313" key="8">
    <source>
        <dbReference type="Proteomes" id="UP000231843"/>
    </source>
</evidence>
<dbReference type="PANTHER" id="PTHR11863">
    <property type="entry name" value="STEROL DESATURASE"/>
    <property type="match status" value="1"/>
</dbReference>
<name>A0A2M9ZYW2_9LEPT</name>
<feature type="transmembrane region" description="Helical" evidence="5">
    <location>
        <begin position="61"/>
        <end position="82"/>
    </location>
</feature>
<feature type="transmembrane region" description="Helical" evidence="5">
    <location>
        <begin position="12"/>
        <end position="40"/>
    </location>
</feature>
<gene>
    <name evidence="7" type="ORF">CH365_10920</name>
</gene>
<comment type="caution">
    <text evidence="7">The sequence shown here is derived from an EMBL/GenBank/DDBJ whole genome shotgun (WGS) entry which is preliminary data.</text>
</comment>
<dbReference type="GO" id="GO:0008610">
    <property type="term" value="P:lipid biosynthetic process"/>
    <property type="evidence" value="ECO:0007669"/>
    <property type="project" value="InterPro"/>
</dbReference>
<dbReference type="GO" id="GO:0016020">
    <property type="term" value="C:membrane"/>
    <property type="evidence" value="ECO:0007669"/>
    <property type="project" value="UniProtKB-SubCell"/>
</dbReference>
<protein>
    <submittedName>
        <fullName evidence="7">Sterol desaturase</fullName>
    </submittedName>
</protein>
<keyword evidence="3 5" id="KW-1133">Transmembrane helix</keyword>
<feature type="transmembrane region" description="Helical" evidence="5">
    <location>
        <begin position="163"/>
        <end position="184"/>
    </location>
</feature>
<keyword evidence="8" id="KW-1185">Reference proteome</keyword>
<dbReference type="InterPro" id="IPR050307">
    <property type="entry name" value="Sterol_Desaturase_Related"/>
</dbReference>
<sequence length="276" mass="32625">MNEIVDQLGYTAYYFLTLGMLWFRYILMAGIAYVFIWVIYKERLKHKIIQNKLPEKDKISHELKYSAISLAIFAASGILVVLMKNAGWTFIYDKVEDYGVPYLLFSIVALIFLHDTYFYWTHRLMHHPLLFKRMHLVHHKSTNPSPWAAFSFHPYEAVVEAGIVPLVILFLPVHTTALIVFFFYSNFLNVLGHLSFELFPKWFMENKILRLHNSTTHHNMHHKYFNCNYSLYFNIWDRLMGTNHEKYFDTFREVANREPEPIGDVRTPTSVVTSGV</sequence>
<dbReference type="AlphaFoldDB" id="A0A2M9ZYW2"/>